<evidence type="ECO:0000256" key="9">
    <source>
        <dbReference type="ARBA" id="ARBA00023277"/>
    </source>
</evidence>
<keyword evidence="4" id="KW-0325">Glycoprotein</keyword>
<keyword evidence="10" id="KW-0170">Cobalt</keyword>
<accession>A0ABR3JDL6</accession>
<evidence type="ECO:0000256" key="4">
    <source>
        <dbReference type="ARBA" id="ARBA00022622"/>
    </source>
</evidence>
<keyword evidence="4" id="KW-0336">GPI-anchor</keyword>
<evidence type="ECO:0000256" key="13">
    <source>
        <dbReference type="ARBA" id="ARBA00023326"/>
    </source>
</evidence>
<feature type="compositionally biased region" description="Polar residues" evidence="16">
    <location>
        <begin position="403"/>
        <end position="425"/>
    </location>
</feature>
<evidence type="ECO:0000256" key="11">
    <source>
        <dbReference type="ARBA" id="ARBA00023288"/>
    </source>
</evidence>
<dbReference type="PANTHER" id="PTHR10587:SF133">
    <property type="entry name" value="CHITIN DEACETYLASE 1-RELATED"/>
    <property type="match status" value="1"/>
</dbReference>
<feature type="region of interest" description="Disordered" evidence="16">
    <location>
        <begin position="403"/>
        <end position="436"/>
    </location>
</feature>
<dbReference type="Proteomes" id="UP001556367">
    <property type="component" value="Unassembled WGS sequence"/>
</dbReference>
<evidence type="ECO:0000256" key="15">
    <source>
        <dbReference type="ARBA" id="ARBA00048494"/>
    </source>
</evidence>
<keyword evidence="8" id="KW-0472">Membrane</keyword>
<evidence type="ECO:0000256" key="17">
    <source>
        <dbReference type="SAM" id="SignalP"/>
    </source>
</evidence>
<feature type="domain" description="NodB homology" evidence="18">
    <location>
        <begin position="182"/>
        <end position="376"/>
    </location>
</feature>
<comment type="cofactor">
    <cofactor evidence="1">
        <name>Co(2+)</name>
        <dbReference type="ChEBI" id="CHEBI:48828"/>
    </cofactor>
</comment>
<evidence type="ECO:0000256" key="10">
    <source>
        <dbReference type="ARBA" id="ARBA00023285"/>
    </source>
</evidence>
<evidence type="ECO:0000256" key="6">
    <source>
        <dbReference type="ARBA" id="ARBA00022801"/>
    </source>
</evidence>
<dbReference type="PANTHER" id="PTHR10587">
    <property type="entry name" value="GLYCOSYL TRANSFERASE-RELATED"/>
    <property type="match status" value="1"/>
</dbReference>
<keyword evidence="20" id="KW-1185">Reference proteome</keyword>
<name>A0ABR3JDL6_9AGAR</name>
<evidence type="ECO:0000313" key="20">
    <source>
        <dbReference type="Proteomes" id="UP001556367"/>
    </source>
</evidence>
<dbReference type="EMBL" id="JASNQZ010000008">
    <property type="protein sequence ID" value="KAL0953727.1"/>
    <property type="molecule type" value="Genomic_DNA"/>
</dbReference>
<evidence type="ECO:0000256" key="2">
    <source>
        <dbReference type="ARBA" id="ARBA00004609"/>
    </source>
</evidence>
<evidence type="ECO:0000256" key="14">
    <source>
        <dbReference type="ARBA" id="ARBA00024056"/>
    </source>
</evidence>
<keyword evidence="6" id="KW-0378">Hydrolase</keyword>
<feature type="chain" id="PRO_5045280549" description="chitin deacetylase" evidence="17">
    <location>
        <begin position="19"/>
        <end position="460"/>
    </location>
</feature>
<proteinExistence type="predicted"/>
<evidence type="ECO:0000256" key="7">
    <source>
        <dbReference type="ARBA" id="ARBA00023024"/>
    </source>
</evidence>
<reference evidence="20" key="1">
    <citation type="submission" date="2024-06" db="EMBL/GenBank/DDBJ databases">
        <title>Multi-omics analyses provide insights into the biosynthesis of the anticancer antibiotic pleurotin in Hohenbuehelia grisea.</title>
        <authorList>
            <person name="Weaver J.A."/>
            <person name="Alberti F."/>
        </authorList>
    </citation>
    <scope>NUCLEOTIDE SEQUENCE [LARGE SCALE GENOMIC DNA]</scope>
    <source>
        <strain evidence="20">T-177</strain>
    </source>
</reference>
<keyword evidence="11" id="KW-0449">Lipoprotein</keyword>
<evidence type="ECO:0000256" key="16">
    <source>
        <dbReference type="SAM" id="MobiDB-lite"/>
    </source>
</evidence>
<dbReference type="InterPro" id="IPR050248">
    <property type="entry name" value="Polysacc_deacetylase_ArnD"/>
</dbReference>
<comment type="catalytic activity">
    <reaction evidence="15">
        <text>[(1-&gt;4)-N-acetyl-beta-D-glucosaminyl](n) + n H2O = chitosan + n acetate</text>
        <dbReference type="Rhea" id="RHEA:10464"/>
        <dbReference type="Rhea" id="RHEA-COMP:9593"/>
        <dbReference type="Rhea" id="RHEA-COMP:9597"/>
        <dbReference type="ChEBI" id="CHEBI:15377"/>
        <dbReference type="ChEBI" id="CHEBI:17029"/>
        <dbReference type="ChEBI" id="CHEBI:30089"/>
        <dbReference type="ChEBI" id="CHEBI:57704"/>
        <dbReference type="EC" id="3.5.1.41"/>
    </reaction>
    <physiologicalReaction direction="left-to-right" evidence="15">
        <dbReference type="Rhea" id="RHEA:10465"/>
    </physiologicalReaction>
</comment>
<comment type="subcellular location">
    <subcellularLocation>
        <location evidence="2">Cell membrane</location>
        <topology evidence="2">Lipid-anchor</topology>
        <topology evidence="2">GPI-anchor</topology>
    </subcellularLocation>
</comment>
<feature type="signal peptide" evidence="17">
    <location>
        <begin position="1"/>
        <end position="18"/>
    </location>
</feature>
<dbReference type="PROSITE" id="PS51677">
    <property type="entry name" value="NODB"/>
    <property type="match status" value="1"/>
</dbReference>
<keyword evidence="9" id="KW-0119">Carbohydrate metabolism</keyword>
<gene>
    <name evidence="19" type="ORF">HGRIS_004918</name>
</gene>
<evidence type="ECO:0000256" key="3">
    <source>
        <dbReference type="ARBA" id="ARBA00022475"/>
    </source>
</evidence>
<feature type="compositionally biased region" description="Low complexity" evidence="16">
    <location>
        <begin position="39"/>
        <end position="51"/>
    </location>
</feature>
<dbReference type="InterPro" id="IPR011330">
    <property type="entry name" value="Glyco_hydro/deAcase_b/a-brl"/>
</dbReference>
<keyword evidence="17" id="KW-0732">Signal</keyword>
<evidence type="ECO:0000313" key="19">
    <source>
        <dbReference type="EMBL" id="KAL0953727.1"/>
    </source>
</evidence>
<dbReference type="Pfam" id="PF01522">
    <property type="entry name" value="Polysacc_deac_1"/>
    <property type="match status" value="1"/>
</dbReference>
<keyword evidence="12" id="KW-0961">Cell wall biogenesis/degradation</keyword>
<feature type="region of interest" description="Disordered" evidence="16">
    <location>
        <begin position="39"/>
        <end position="94"/>
    </location>
</feature>
<evidence type="ECO:0000256" key="5">
    <source>
        <dbReference type="ARBA" id="ARBA00022723"/>
    </source>
</evidence>
<evidence type="ECO:0000256" key="12">
    <source>
        <dbReference type="ARBA" id="ARBA00023316"/>
    </source>
</evidence>
<comment type="caution">
    <text evidence="19">The sequence shown here is derived from an EMBL/GenBank/DDBJ whole genome shotgun (WGS) entry which is preliminary data.</text>
</comment>
<keyword evidence="3" id="KW-1003">Cell membrane</keyword>
<evidence type="ECO:0000256" key="1">
    <source>
        <dbReference type="ARBA" id="ARBA00001941"/>
    </source>
</evidence>
<keyword evidence="5" id="KW-0479">Metal-binding</keyword>
<feature type="compositionally biased region" description="Low complexity" evidence="16">
    <location>
        <begin position="427"/>
        <end position="436"/>
    </location>
</feature>
<evidence type="ECO:0000259" key="18">
    <source>
        <dbReference type="PROSITE" id="PS51677"/>
    </source>
</evidence>
<dbReference type="InterPro" id="IPR002509">
    <property type="entry name" value="NODB_dom"/>
</dbReference>
<keyword evidence="13" id="KW-0624">Polysaccharide degradation</keyword>
<dbReference type="EC" id="3.5.1.41" evidence="14"/>
<dbReference type="Gene3D" id="3.20.20.370">
    <property type="entry name" value="Glycoside hydrolase/deacetylase"/>
    <property type="match status" value="1"/>
</dbReference>
<protein>
    <recommendedName>
        <fullName evidence="14">chitin deacetylase</fullName>
        <ecNumber evidence="14">3.5.1.41</ecNumber>
    </recommendedName>
</protein>
<keyword evidence="7" id="KW-0146">Chitin degradation</keyword>
<dbReference type="SUPFAM" id="SSF88713">
    <property type="entry name" value="Glycoside hydrolase/deacetylase"/>
    <property type="match status" value="1"/>
</dbReference>
<evidence type="ECO:0000256" key="8">
    <source>
        <dbReference type="ARBA" id="ARBA00023136"/>
    </source>
</evidence>
<feature type="compositionally biased region" description="Polar residues" evidence="16">
    <location>
        <begin position="69"/>
        <end position="86"/>
    </location>
</feature>
<organism evidence="19 20">
    <name type="scientific">Hohenbuehelia grisea</name>
    <dbReference type="NCBI Taxonomy" id="104357"/>
    <lineage>
        <taxon>Eukaryota</taxon>
        <taxon>Fungi</taxon>
        <taxon>Dikarya</taxon>
        <taxon>Basidiomycota</taxon>
        <taxon>Agaricomycotina</taxon>
        <taxon>Agaricomycetes</taxon>
        <taxon>Agaricomycetidae</taxon>
        <taxon>Agaricales</taxon>
        <taxon>Pleurotineae</taxon>
        <taxon>Pleurotaceae</taxon>
        <taxon>Hohenbuehelia</taxon>
    </lineage>
</organism>
<sequence length="460" mass="48344">MKLGAFTTALLSIAAANAIEFKRDDILNVAHKRQVVSASSAARPGASATAPPAAPPPLDTGTGVPPLASITSGMPTQATLAPTTSYPPGATPPVKGAPVLPSAFVFSPADWPAQDRVPPPDSPQVKAWMKELEGHNIPNLNPTKDGTCASDPAAAAAAADRGWWTCGGHTRSTDVLACPDKLTWGVSFDDGPSPYTQKLLNYLTEKQILATFFVVGSRVIERPNVVVEEYMKGHEISVHTWSHRPLTTLTNEQIVAELGWTRLAIKRVLGVTPTTMRPPFGDIDDRVRAIALAMGMVPIIWTSTPATGPFDTNDWKVAAGMVTGQDSFNTFQSIFGNATSLNTGFIVLQHDLYEITVDLAIGYTLNAAQTHSPALKMLPIGQCMKMPTENLYIESNTNNTFPSHASTGIDTNGDGTLDAKSSVSAPGQGSSNGSSGFGTSPVPVMSALAALASFAAGLLL</sequence>